<dbReference type="SUPFAM" id="SSF51905">
    <property type="entry name" value="FAD/NAD(P)-binding domain"/>
    <property type="match status" value="1"/>
</dbReference>
<keyword evidence="4 5" id="KW-0560">Oxidoreductase</keyword>
<keyword evidence="2 5" id="KW-0285">Flavoprotein</keyword>
<dbReference type="OrthoDB" id="9813348at2"/>
<gene>
    <name evidence="7" type="ORF">E5987_01305</name>
</gene>
<evidence type="ECO:0000256" key="3">
    <source>
        <dbReference type="ARBA" id="ARBA00022827"/>
    </source>
</evidence>
<evidence type="ECO:0000256" key="2">
    <source>
        <dbReference type="ARBA" id="ARBA00022630"/>
    </source>
</evidence>
<keyword evidence="8" id="KW-1185">Reference proteome</keyword>
<evidence type="ECO:0000256" key="5">
    <source>
        <dbReference type="RuleBase" id="RU366062"/>
    </source>
</evidence>
<dbReference type="PANTHER" id="PTHR43400:SF7">
    <property type="entry name" value="FAD-DEPENDENT OXIDOREDUCTASE 2 FAD BINDING DOMAIN-CONTAINING PROTEIN"/>
    <property type="match status" value="1"/>
</dbReference>
<feature type="domain" description="FAD-dependent oxidoreductase 2 FAD-binding" evidence="6">
    <location>
        <begin position="29"/>
        <end position="450"/>
    </location>
</feature>
<evidence type="ECO:0000256" key="4">
    <source>
        <dbReference type="ARBA" id="ARBA00023002"/>
    </source>
</evidence>
<keyword evidence="3 5" id="KW-0274">FAD</keyword>
<dbReference type="InterPro" id="IPR036188">
    <property type="entry name" value="FAD/NAD-bd_sf"/>
</dbReference>
<sequence>MNRRFFLLGSLLLSYVPTLSAASEKEYSLIIIGSGAAGLSAAAAAAETGLKDILVIEKAPFIGGHTALSGGSVNAVDPEMQLRQGIKDSPELWEQQILETGAYRNDPALVRTLVSNAYPTFQWLSGLGIPFQEEVFEAWSGKHKRAHSAGSKRNGMLYLRTLNRHARDLGVQMLLNTKAERLIFEDGRVQGISVIDKNKRQRLIRAKAVLIATGGFTGNISMRMRYDQRLDGNIRSTADPNGTGYDSASGDGILMAETIGAKTVDMDAIQLIPLQGGRLLDYVGGDIFLDSSGKRFVDESAEVRFVSEAFLNLPDRVMWVVTDAQSTKNSGLEAKLLTGVVDTAGSIQELADKMGVDRAVLKYTIDRYNKFAEQGRDEDFGKTTFTQKIEKPPFYFGKERFDAHFSCGGLKINPSAQVLDQADRPIKNLYAAGEVTGGIHGADRLGGDSLISCFVFGRIAGLKIAEELNRR</sequence>
<reference evidence="7 8" key="1">
    <citation type="submission" date="2019-12" db="EMBL/GenBank/DDBJ databases">
        <title>Microbes associate with the intestines of laboratory mice.</title>
        <authorList>
            <person name="Navarre W."/>
            <person name="Wong E."/>
        </authorList>
    </citation>
    <scope>NUCLEOTIDE SEQUENCE [LARGE SCALE GENOMIC DNA]</scope>
    <source>
        <strain evidence="7 8">NM82_D38</strain>
    </source>
</reference>
<dbReference type="Gene3D" id="3.50.50.60">
    <property type="entry name" value="FAD/NAD(P)-binding domain"/>
    <property type="match status" value="1"/>
</dbReference>
<dbReference type="GO" id="GO:0016491">
    <property type="term" value="F:oxidoreductase activity"/>
    <property type="evidence" value="ECO:0007669"/>
    <property type="project" value="UniProtKB-KW"/>
</dbReference>
<protein>
    <submittedName>
        <fullName evidence="7">Flavocytochrome c</fullName>
    </submittedName>
</protein>
<proteinExistence type="inferred from homology"/>
<feature type="chain" id="PRO_5027149924" evidence="5">
    <location>
        <begin position="22"/>
        <end position="471"/>
    </location>
</feature>
<evidence type="ECO:0000256" key="1">
    <source>
        <dbReference type="ARBA" id="ARBA00001974"/>
    </source>
</evidence>
<organism evidence="7 8">
    <name type="scientific">Parasutterella muris</name>
    <dbReference type="NCBI Taxonomy" id="2565572"/>
    <lineage>
        <taxon>Bacteria</taxon>
        <taxon>Pseudomonadati</taxon>
        <taxon>Pseudomonadota</taxon>
        <taxon>Betaproteobacteria</taxon>
        <taxon>Burkholderiales</taxon>
        <taxon>Sutterellaceae</taxon>
        <taxon>Parasutterella</taxon>
    </lineage>
</organism>
<dbReference type="Gene3D" id="3.90.700.10">
    <property type="entry name" value="Succinate dehydrogenase/fumarate reductase flavoprotein, catalytic domain"/>
    <property type="match status" value="1"/>
</dbReference>
<feature type="signal peptide" evidence="5">
    <location>
        <begin position="1"/>
        <end position="21"/>
    </location>
</feature>
<keyword evidence="5" id="KW-0732">Signal</keyword>
<dbReference type="GO" id="GO:0010181">
    <property type="term" value="F:FMN binding"/>
    <property type="evidence" value="ECO:0007669"/>
    <property type="project" value="InterPro"/>
</dbReference>
<dbReference type="RefSeq" id="WP_160334280.1">
    <property type="nucleotide sequence ID" value="NZ_WSRP01000003.1"/>
</dbReference>
<dbReference type="PRINTS" id="PR00368">
    <property type="entry name" value="FADPNR"/>
</dbReference>
<name>A0A6L6YEM0_9BURK</name>
<evidence type="ECO:0000313" key="8">
    <source>
        <dbReference type="Proteomes" id="UP000472580"/>
    </source>
</evidence>
<comment type="similarity">
    <text evidence="5">Belongs to the FAD-dependent oxidoreductase 2 family. FRD/SDH subfamily.</text>
</comment>
<evidence type="ECO:0000259" key="6">
    <source>
        <dbReference type="Pfam" id="PF00890"/>
    </source>
</evidence>
<accession>A0A6L6YEM0</accession>
<dbReference type="PANTHER" id="PTHR43400">
    <property type="entry name" value="FUMARATE REDUCTASE"/>
    <property type="match status" value="1"/>
</dbReference>
<dbReference type="NCBIfam" id="TIGR01813">
    <property type="entry name" value="flavo_cyto_c"/>
    <property type="match status" value="1"/>
</dbReference>
<dbReference type="SUPFAM" id="SSF56425">
    <property type="entry name" value="Succinate dehydrogenase/fumarate reductase flavoprotein, catalytic domain"/>
    <property type="match status" value="1"/>
</dbReference>
<dbReference type="Proteomes" id="UP000472580">
    <property type="component" value="Unassembled WGS sequence"/>
</dbReference>
<comment type="caution">
    <text evidence="7">The sequence shown here is derived from an EMBL/GenBank/DDBJ whole genome shotgun (WGS) entry which is preliminary data.</text>
</comment>
<dbReference type="InterPro" id="IPR050315">
    <property type="entry name" value="FAD-oxidoreductase_2"/>
</dbReference>
<dbReference type="InterPro" id="IPR003953">
    <property type="entry name" value="FAD-dep_OxRdtase_2_FAD-bd"/>
</dbReference>
<evidence type="ECO:0000313" key="7">
    <source>
        <dbReference type="EMBL" id="MVX55844.1"/>
    </source>
</evidence>
<comment type="cofactor">
    <cofactor evidence="1">
        <name>FAD</name>
        <dbReference type="ChEBI" id="CHEBI:57692"/>
    </cofactor>
</comment>
<dbReference type="InterPro" id="IPR027477">
    <property type="entry name" value="Succ_DH/fumarate_Rdtase_cat_sf"/>
</dbReference>
<dbReference type="Pfam" id="PF00890">
    <property type="entry name" value="FAD_binding_2"/>
    <property type="match status" value="1"/>
</dbReference>
<dbReference type="EMBL" id="WSRP01000003">
    <property type="protein sequence ID" value="MVX55844.1"/>
    <property type="molecule type" value="Genomic_DNA"/>
</dbReference>
<dbReference type="InterPro" id="IPR010960">
    <property type="entry name" value="Flavocytochrome_c"/>
</dbReference>
<dbReference type="AlphaFoldDB" id="A0A6L6YEM0"/>